<evidence type="ECO:0000313" key="4">
    <source>
        <dbReference type="Proteomes" id="UP001455384"/>
    </source>
</evidence>
<dbReference type="Proteomes" id="UP001455384">
    <property type="component" value="Chromosome"/>
</dbReference>
<name>A0ABZ3CLP5_9STAP</name>
<dbReference type="RefSeq" id="WP_342388782.1">
    <property type="nucleotide sequence ID" value="NZ_CP138333.2"/>
</dbReference>
<proteinExistence type="predicted"/>
<reference evidence="4" key="1">
    <citation type="submission" date="2023-10" db="EMBL/GenBank/DDBJ databases">
        <title>Genome analysis and identification of Salinococcus sp. Bachu38 nov., a PGPR from the rhizosphere of Tamarix.</title>
        <authorList>
            <person name="Liang Z."/>
            <person name="Zhang X."/>
            <person name="Jia J."/>
            <person name="Chen X."/>
            <person name="Wang Y."/>
            <person name="Wang Q."/>
            <person name="Wang R."/>
        </authorList>
    </citation>
    <scope>NUCLEOTIDE SEQUENCE [LARGE SCALE GENOMIC DNA]</scope>
    <source>
        <strain evidence="4">Bachu38</strain>
    </source>
</reference>
<evidence type="ECO:0000259" key="1">
    <source>
        <dbReference type="Pfam" id="PF00551"/>
    </source>
</evidence>
<accession>A0ABZ3CLP5</accession>
<dbReference type="SUPFAM" id="SSF50486">
    <property type="entry name" value="FMT C-terminal domain-like"/>
    <property type="match status" value="1"/>
</dbReference>
<dbReference type="GO" id="GO:0004479">
    <property type="term" value="F:methionyl-tRNA formyltransferase activity"/>
    <property type="evidence" value="ECO:0007669"/>
    <property type="project" value="UniProtKB-EC"/>
</dbReference>
<dbReference type="Gene3D" id="3.40.50.12230">
    <property type="match status" value="1"/>
</dbReference>
<dbReference type="PANTHER" id="PTHR11138:SF5">
    <property type="entry name" value="METHIONYL-TRNA FORMYLTRANSFERASE, MITOCHONDRIAL"/>
    <property type="match status" value="1"/>
</dbReference>
<evidence type="ECO:0000259" key="2">
    <source>
        <dbReference type="Pfam" id="PF02911"/>
    </source>
</evidence>
<dbReference type="InterPro" id="IPR002376">
    <property type="entry name" value="Formyl_transf_N"/>
</dbReference>
<dbReference type="EC" id="2.1.2.9" evidence="3"/>
<feature type="domain" description="Formyl transferase C-terminal" evidence="2">
    <location>
        <begin position="206"/>
        <end position="286"/>
    </location>
</feature>
<dbReference type="CDD" id="cd08702">
    <property type="entry name" value="Arna_FMT_C"/>
    <property type="match status" value="1"/>
</dbReference>
<dbReference type="EMBL" id="CP138333">
    <property type="protein sequence ID" value="WZX30263.1"/>
    <property type="molecule type" value="Genomic_DNA"/>
</dbReference>
<keyword evidence="3" id="KW-0808">Transferase</keyword>
<dbReference type="SUPFAM" id="SSF53328">
    <property type="entry name" value="Formyltransferase"/>
    <property type="match status" value="1"/>
</dbReference>
<dbReference type="Pfam" id="PF02911">
    <property type="entry name" value="Formyl_trans_C"/>
    <property type="match status" value="1"/>
</dbReference>
<organism evidence="3 4">
    <name type="scientific">Salinicoccus bachuensis</name>
    <dbReference type="NCBI Taxonomy" id="3136731"/>
    <lineage>
        <taxon>Bacteria</taxon>
        <taxon>Bacillati</taxon>
        <taxon>Bacillota</taxon>
        <taxon>Bacilli</taxon>
        <taxon>Bacillales</taxon>
        <taxon>Staphylococcaceae</taxon>
        <taxon>Salinicoccus</taxon>
    </lineage>
</organism>
<protein>
    <submittedName>
        <fullName evidence="3">Methionyl-tRNA formyltransferase</fullName>
        <ecNumber evidence="3">2.1.2.9</ecNumber>
    </submittedName>
</protein>
<keyword evidence="4" id="KW-1185">Reference proteome</keyword>
<evidence type="ECO:0000313" key="3">
    <source>
        <dbReference type="EMBL" id="WZX30263.1"/>
    </source>
</evidence>
<gene>
    <name evidence="3" type="ORF">RQP18_03505</name>
</gene>
<dbReference type="InterPro" id="IPR036477">
    <property type="entry name" value="Formyl_transf_N_sf"/>
</dbReference>
<dbReference type="Pfam" id="PF00551">
    <property type="entry name" value="Formyl_trans_N"/>
    <property type="match status" value="1"/>
</dbReference>
<dbReference type="InterPro" id="IPR011034">
    <property type="entry name" value="Formyl_transferase-like_C_sf"/>
</dbReference>
<sequence>MEHVKTILIGSVESSKVVLDGMVVHDYPPEMVFGLDRKYSKNVSGYVDLSVIAEENDIPHMTFKNINDDKVVEEIRLIAPDYIFVVGISQLIKEEIISTAKKGVIGYHPTALPKYRGRAALPWLVLLGEKESKTSLFFIDEGMDSGDIVDQETYLIGEGDYAEDVYHASNEALGRMLRRVLKQMKNDAVEATPQDHEKTTYLLKRTPEDGRIDWSAPAEDVHRLIRATSRPYPGAFSHYRDHKVIIWRASVHPNARYIGIPGQIIRSDSMSIDVLCTDGILRIEDYEVDEDVRFVDGNKFK</sequence>
<dbReference type="InterPro" id="IPR005793">
    <property type="entry name" value="Formyl_trans_C"/>
</dbReference>
<feature type="domain" description="Formyl transferase N-terminal" evidence="1">
    <location>
        <begin position="56"/>
        <end position="180"/>
    </location>
</feature>
<dbReference type="PANTHER" id="PTHR11138">
    <property type="entry name" value="METHIONYL-TRNA FORMYLTRANSFERASE"/>
    <property type="match status" value="1"/>
</dbReference>